<dbReference type="Proteomes" id="UP000033054">
    <property type="component" value="Chromosome"/>
</dbReference>
<proteinExistence type="predicted"/>
<dbReference type="HOGENOM" id="CLU_046006_16_0_10"/>
<feature type="domain" description="VOC" evidence="1">
    <location>
        <begin position="2"/>
        <end position="130"/>
    </location>
</feature>
<evidence type="ECO:0000313" key="2">
    <source>
        <dbReference type="EMBL" id="AKD54922.1"/>
    </source>
</evidence>
<dbReference type="AlphaFoldDB" id="A0A0E3V6D0"/>
<dbReference type="InterPro" id="IPR029068">
    <property type="entry name" value="Glyas_Bleomycin-R_OHBP_Dase"/>
</dbReference>
<dbReference type="InterPro" id="IPR004360">
    <property type="entry name" value="Glyas_Fos-R_dOase_dom"/>
</dbReference>
<dbReference type="KEGG" id="srd:SD10_08430"/>
<dbReference type="RefSeq" id="WP_046573402.1">
    <property type="nucleotide sequence ID" value="NZ_CP010429.1"/>
</dbReference>
<protein>
    <submittedName>
        <fullName evidence="2">Glyoxalase</fullName>
    </submittedName>
</protein>
<dbReference type="EMBL" id="CP010429">
    <property type="protein sequence ID" value="AKD54922.1"/>
    <property type="molecule type" value="Genomic_DNA"/>
</dbReference>
<gene>
    <name evidence="2" type="ORF">SD10_08430</name>
</gene>
<keyword evidence="3" id="KW-1185">Reference proteome</keyword>
<accession>A0A0E3V6D0</accession>
<dbReference type="SUPFAM" id="SSF54593">
    <property type="entry name" value="Glyoxalase/Bleomycin resistance protein/Dihydroxybiphenyl dioxygenase"/>
    <property type="match status" value="1"/>
</dbReference>
<dbReference type="PATRIC" id="fig|1379870.5.peg.1838"/>
<sequence>MHIDHIALWVRDLDQVRAFYETYFGATANEKYSNVSKGFSSYFLTFPDGGSRLEIMQMPGIPDTKNEALSQFMGLIHIAISVGSKDAVDALTQRLRTDGYTIVGEPRHTGDGYYESVILDPEENRIEITA</sequence>
<dbReference type="PANTHER" id="PTHR36113:SF1">
    <property type="entry name" value="GLYOXALASE_BLEOMYCIN RESISTANCE PROTEIN_DIOXYGENASE"/>
    <property type="match status" value="1"/>
</dbReference>
<dbReference type="PANTHER" id="PTHR36113">
    <property type="entry name" value="LYASE, PUTATIVE-RELATED-RELATED"/>
    <property type="match status" value="1"/>
</dbReference>
<evidence type="ECO:0000259" key="1">
    <source>
        <dbReference type="PROSITE" id="PS51819"/>
    </source>
</evidence>
<dbReference type="STRING" id="1379870.SD10_08430"/>
<name>A0A0E3V6D0_9BACT</name>
<dbReference type="Gene3D" id="3.10.180.10">
    <property type="entry name" value="2,3-Dihydroxybiphenyl 1,2-Dioxygenase, domain 1"/>
    <property type="match status" value="1"/>
</dbReference>
<dbReference type="InterPro" id="IPR037523">
    <property type="entry name" value="VOC_core"/>
</dbReference>
<evidence type="ECO:0000313" key="3">
    <source>
        <dbReference type="Proteomes" id="UP000033054"/>
    </source>
</evidence>
<reference evidence="2 3" key="1">
    <citation type="journal article" date="2014" name="Curr. Microbiol.">
        <title>Spirosoma radiotolerans sp. nov., a gamma-radiation-resistant bacterium isolated from gamma ray-irradiated soil.</title>
        <authorList>
            <person name="Lee J.J."/>
            <person name="Srinivasan S."/>
            <person name="Lim S."/>
            <person name="Joe M."/>
            <person name="Im S."/>
            <person name="Bae S.I."/>
            <person name="Park K.R."/>
            <person name="Han J.H."/>
            <person name="Park S.H."/>
            <person name="Joo B.M."/>
            <person name="Park S.J."/>
            <person name="Kim M.K."/>
        </authorList>
    </citation>
    <scope>NUCLEOTIDE SEQUENCE [LARGE SCALE GENOMIC DNA]</scope>
    <source>
        <strain evidence="2 3">DG5A</strain>
    </source>
</reference>
<dbReference type="OrthoDB" id="9789012at2"/>
<dbReference type="InterPro" id="IPR051332">
    <property type="entry name" value="Fosfomycin_Res_Enzymes"/>
</dbReference>
<dbReference type="Pfam" id="PF00903">
    <property type="entry name" value="Glyoxalase"/>
    <property type="match status" value="1"/>
</dbReference>
<organism evidence="2 3">
    <name type="scientific">Spirosoma radiotolerans</name>
    <dbReference type="NCBI Taxonomy" id="1379870"/>
    <lineage>
        <taxon>Bacteria</taxon>
        <taxon>Pseudomonadati</taxon>
        <taxon>Bacteroidota</taxon>
        <taxon>Cytophagia</taxon>
        <taxon>Cytophagales</taxon>
        <taxon>Cytophagaceae</taxon>
        <taxon>Spirosoma</taxon>
    </lineage>
</organism>
<dbReference type="PROSITE" id="PS51819">
    <property type="entry name" value="VOC"/>
    <property type="match status" value="1"/>
</dbReference>